<protein>
    <submittedName>
        <fullName evidence="4">Phospholipase A accessory protein</fullName>
    </submittedName>
</protein>
<dbReference type="InterPro" id="IPR050776">
    <property type="entry name" value="Ank_Repeat/CDKN_Inhibitor"/>
</dbReference>
<dbReference type="GeneID" id="83065252"/>
<dbReference type="AlphaFoldDB" id="A0AAU9AIJ9"/>
<feature type="repeat" description="ANK" evidence="3">
    <location>
        <begin position="152"/>
        <end position="184"/>
    </location>
</feature>
<evidence type="ECO:0000256" key="1">
    <source>
        <dbReference type="ARBA" id="ARBA00022737"/>
    </source>
</evidence>
<dbReference type="InterPro" id="IPR002110">
    <property type="entry name" value="Ankyrin_rpt"/>
</dbReference>
<sequence>MSDVQAPSLAAQVFADPVVAELADAVAAGDRGEIRRLAARAHSSALAARGDKNVTLLEWAVFNQSPDGLDELLALGADPSQPGVDGSTVVHLAAMARDPVYLETLLARGADPNVEHAHTGAAPLAAALMGERAIQFRRLLAAGADPRHADRMGNTALHVAGKVNQPDLALELLKAGTDPLARNAQDVTFQRYAFMTPPSLLSAQARADREALVGWMRDRGIALENG</sequence>
<dbReference type="PANTHER" id="PTHR24201">
    <property type="entry name" value="ANK_REP_REGION DOMAIN-CONTAINING PROTEIN"/>
    <property type="match status" value="1"/>
</dbReference>
<gene>
    <name evidence="4" type="ORF">LEN_3438</name>
</gene>
<evidence type="ECO:0000313" key="5">
    <source>
        <dbReference type="Proteomes" id="UP000218824"/>
    </source>
</evidence>
<organism evidence="4 5">
    <name type="scientific">Lysobacter enzymogenes</name>
    <dbReference type="NCBI Taxonomy" id="69"/>
    <lineage>
        <taxon>Bacteria</taxon>
        <taxon>Pseudomonadati</taxon>
        <taxon>Pseudomonadota</taxon>
        <taxon>Gammaproteobacteria</taxon>
        <taxon>Lysobacterales</taxon>
        <taxon>Lysobacteraceae</taxon>
        <taxon>Lysobacter</taxon>
    </lineage>
</organism>
<evidence type="ECO:0000256" key="3">
    <source>
        <dbReference type="PROSITE-ProRule" id="PRU00023"/>
    </source>
</evidence>
<keyword evidence="2 3" id="KW-0040">ANK repeat</keyword>
<feature type="repeat" description="ANK" evidence="3">
    <location>
        <begin position="85"/>
        <end position="117"/>
    </location>
</feature>
<keyword evidence="1" id="KW-0677">Repeat</keyword>
<proteinExistence type="predicted"/>
<evidence type="ECO:0000256" key="2">
    <source>
        <dbReference type="ARBA" id="ARBA00023043"/>
    </source>
</evidence>
<dbReference type="PROSITE" id="PS50297">
    <property type="entry name" value="ANK_REP_REGION"/>
    <property type="match status" value="2"/>
</dbReference>
<dbReference type="PROSITE" id="PS50088">
    <property type="entry name" value="ANK_REPEAT"/>
    <property type="match status" value="2"/>
</dbReference>
<dbReference type="RefSeq" id="WP_096379274.1">
    <property type="nucleotide sequence ID" value="NZ_AP014940.1"/>
</dbReference>
<evidence type="ECO:0000313" key="4">
    <source>
        <dbReference type="EMBL" id="BAV98925.1"/>
    </source>
</evidence>
<dbReference type="KEGG" id="lem:LEN_3438"/>
<reference evidence="4 5" key="1">
    <citation type="journal article" date="2017" name="DNA Res.">
        <title>Complete genome sequence and expression profile of the commercial lytic enzyme producer Lysobacter enzymogenes M497-1.</title>
        <authorList>
            <person name="Takami H."/>
            <person name="Toyoda A."/>
            <person name="Uchiyama I."/>
            <person name="Itoh T."/>
            <person name="Takaki Y."/>
            <person name="Arai W."/>
            <person name="Nishi S."/>
            <person name="Kawai M."/>
            <person name="Shinya K."/>
            <person name="Ikeda H."/>
        </authorList>
    </citation>
    <scope>NUCLEOTIDE SEQUENCE [LARGE SCALE GENOMIC DNA]</scope>
    <source>
        <strain evidence="4 5">M497-1</strain>
    </source>
</reference>
<dbReference type="Proteomes" id="UP000218824">
    <property type="component" value="Chromosome"/>
</dbReference>
<dbReference type="SUPFAM" id="SSF48403">
    <property type="entry name" value="Ankyrin repeat"/>
    <property type="match status" value="1"/>
</dbReference>
<dbReference type="Gene3D" id="1.25.40.20">
    <property type="entry name" value="Ankyrin repeat-containing domain"/>
    <property type="match status" value="1"/>
</dbReference>
<dbReference type="SMART" id="SM00248">
    <property type="entry name" value="ANK"/>
    <property type="match status" value="3"/>
</dbReference>
<dbReference type="EMBL" id="AP014940">
    <property type="protein sequence ID" value="BAV98925.1"/>
    <property type="molecule type" value="Genomic_DNA"/>
</dbReference>
<dbReference type="InterPro" id="IPR036770">
    <property type="entry name" value="Ankyrin_rpt-contain_sf"/>
</dbReference>
<accession>A0AAU9AIJ9</accession>
<dbReference type="Pfam" id="PF12796">
    <property type="entry name" value="Ank_2"/>
    <property type="match status" value="1"/>
</dbReference>
<name>A0AAU9AIJ9_LYSEN</name>